<dbReference type="GO" id="GO:0030435">
    <property type="term" value="P:sporulation resulting in formation of a cellular spore"/>
    <property type="evidence" value="ECO:0007669"/>
    <property type="project" value="InterPro"/>
</dbReference>
<dbReference type="InterPro" id="IPR013486">
    <property type="entry name" value="SpoIID/LytB"/>
</dbReference>
<evidence type="ECO:0000259" key="1">
    <source>
        <dbReference type="Pfam" id="PF08486"/>
    </source>
</evidence>
<gene>
    <name evidence="2" type="ORF">SAMN05446037_100864</name>
</gene>
<organism evidence="2 3">
    <name type="scientific">Anaerovirgula multivorans</name>
    <dbReference type="NCBI Taxonomy" id="312168"/>
    <lineage>
        <taxon>Bacteria</taxon>
        <taxon>Bacillati</taxon>
        <taxon>Bacillota</taxon>
        <taxon>Clostridia</taxon>
        <taxon>Peptostreptococcales</taxon>
        <taxon>Natronincolaceae</taxon>
        <taxon>Anaerovirgula</taxon>
    </lineage>
</organism>
<protein>
    <submittedName>
        <fullName evidence="2">Stage II sporulation protein D</fullName>
    </submittedName>
</protein>
<dbReference type="InterPro" id="IPR051922">
    <property type="entry name" value="Bact_Sporulation_Assoc"/>
</dbReference>
<dbReference type="Pfam" id="PF08486">
    <property type="entry name" value="SpoIID"/>
    <property type="match status" value="1"/>
</dbReference>
<accession>A0A239DQR7</accession>
<proteinExistence type="predicted"/>
<evidence type="ECO:0000313" key="2">
    <source>
        <dbReference type="EMBL" id="SNS34073.1"/>
    </source>
</evidence>
<reference evidence="2 3" key="1">
    <citation type="submission" date="2017-06" db="EMBL/GenBank/DDBJ databases">
        <authorList>
            <person name="Kim H.J."/>
            <person name="Triplett B.A."/>
        </authorList>
    </citation>
    <scope>NUCLEOTIDE SEQUENCE [LARGE SCALE GENOMIC DNA]</scope>
    <source>
        <strain evidence="2 3">SCA</strain>
    </source>
</reference>
<dbReference type="GO" id="GO:0030288">
    <property type="term" value="C:outer membrane-bounded periplasmic space"/>
    <property type="evidence" value="ECO:0007669"/>
    <property type="project" value="TreeGrafter"/>
</dbReference>
<sequence>MKRSRQMILILLTIITVMLGHELAFAFNKSQIPMNIEIGLFFQGAAKSTVLLKSNNGFEVGEFLQDEFIPLLDLSDKKDIILRKDSFYIGSGGNYVEYTGAIIENQTNIQGPYHVQIGGLFNNRNEATQLIQFLSLGTMEEQPYLVYENGWKVFIGLYVQQEIAQIKANEINDYTGQATTVIPPSITRVQILDLSGRPLFMFDSTENVYFRGVDNKGAVSVVSVEGKNYRGAITAKRLSNSDMSIVNKLPLEEYLYGVVPSEMPALWSLEALKAQAVAVRGYAIANMNRFRNVGFDLCSTTTSQAYGGFDREHPNSNRAVDETHSKVLTYNGELVNAFYHSNSGGYTENSENVWSSTVAYIRGVKDDFSLGHQNSTWTEVLTKSQVKTLLENNNVFVGEVIDLKVTSVSQNGRVLELTVFGTNGQEVFVKERSRTIFGLKSTWFTVNGTGGSAGNSNDIMIRNNTSETNPITLNNKYIISSSGVSQISNPSNIKIYNGTNYRETIQSSTVASDSFVFDGKGFGHGLGMSQWGAKKMAEEGYNYVQILTHYYTGTKVE</sequence>
<dbReference type="PANTHER" id="PTHR30032:SF4">
    <property type="entry name" value="AMIDASE ENHANCER"/>
    <property type="match status" value="1"/>
</dbReference>
<dbReference type="NCBIfam" id="TIGR02669">
    <property type="entry name" value="SpoIID_LytB"/>
    <property type="match status" value="1"/>
</dbReference>
<dbReference type="RefSeq" id="WP_176431304.1">
    <property type="nucleotide sequence ID" value="NZ_FZOJ01000008.1"/>
</dbReference>
<dbReference type="InterPro" id="IPR013693">
    <property type="entry name" value="SpoIID/LytB_N"/>
</dbReference>
<name>A0A239DQR7_9FIRM</name>
<dbReference type="EMBL" id="FZOJ01000008">
    <property type="protein sequence ID" value="SNS34073.1"/>
    <property type="molecule type" value="Genomic_DNA"/>
</dbReference>
<evidence type="ECO:0000313" key="3">
    <source>
        <dbReference type="Proteomes" id="UP000198304"/>
    </source>
</evidence>
<dbReference type="Proteomes" id="UP000198304">
    <property type="component" value="Unassembled WGS sequence"/>
</dbReference>
<dbReference type="AlphaFoldDB" id="A0A239DQR7"/>
<dbReference type="PANTHER" id="PTHR30032">
    <property type="entry name" value="N-ACETYLMURAMOYL-L-ALANINE AMIDASE-RELATED"/>
    <property type="match status" value="1"/>
</dbReference>
<feature type="domain" description="Sporulation stage II protein D amidase enhancer LytB N-terminal" evidence="1">
    <location>
        <begin position="240"/>
        <end position="330"/>
    </location>
</feature>
<keyword evidence="3" id="KW-1185">Reference proteome</keyword>